<reference evidence="11 12" key="2">
    <citation type="submission" date="2011-11" db="EMBL/GenBank/DDBJ databases">
        <authorList>
            <consortium name="US DOE Joint Genome Institute"/>
            <person name="Lucas S."/>
            <person name="Han J."/>
            <person name="Lapidus A."/>
            <person name="Cheng J.-F."/>
            <person name="Goodwin L."/>
            <person name="Pitluck S."/>
            <person name="Peters L."/>
            <person name="Ovchinnikova G."/>
            <person name="Zhang X."/>
            <person name="Detter J.C."/>
            <person name="Han C."/>
            <person name="Tapia R."/>
            <person name="Land M."/>
            <person name="Hauser L."/>
            <person name="Kyrpides N."/>
            <person name="Ivanova N."/>
            <person name="Pagani I."/>
            <person name="Vogl K."/>
            <person name="Liu Z."/>
            <person name="Overmann J."/>
            <person name="Frigaard N.-U."/>
            <person name="Bryant D."/>
            <person name="Woyke T."/>
        </authorList>
    </citation>
    <scope>NUCLEOTIDE SEQUENCE [LARGE SCALE GENOMIC DNA]</scope>
    <source>
        <strain evidence="11 12">970</strain>
    </source>
</reference>
<dbReference type="InterPro" id="IPR023214">
    <property type="entry name" value="HAD_sf"/>
</dbReference>
<accession>H8Z1C2</accession>
<evidence type="ECO:0000256" key="8">
    <source>
        <dbReference type="ARBA" id="ARBA00033209"/>
    </source>
</evidence>
<evidence type="ECO:0000313" key="11">
    <source>
        <dbReference type="EMBL" id="EIC22471.1"/>
    </source>
</evidence>
<comment type="similarity">
    <text evidence="2">Belongs to the HAD-like hydrolase superfamily. SerB family.</text>
</comment>
<dbReference type="STRING" id="631362.Thi970DRAFT_02737"/>
<comment type="function">
    <text evidence="10">Catalyzes the dephosphorylation of histidinol-phosphate to histidinol, the direct precursor of histidine.</text>
</comment>
<dbReference type="GO" id="GO:0046872">
    <property type="term" value="F:metal ion binding"/>
    <property type="evidence" value="ECO:0007669"/>
    <property type="project" value="UniProtKB-KW"/>
</dbReference>
<dbReference type="GO" id="GO:0004401">
    <property type="term" value="F:histidinol-phosphatase activity"/>
    <property type="evidence" value="ECO:0007669"/>
    <property type="project" value="UniProtKB-EC"/>
</dbReference>
<dbReference type="FunFam" id="3.40.50.1000:FF:000025">
    <property type="entry name" value="HAD hydrolase, family IB"/>
    <property type="match status" value="1"/>
</dbReference>
<dbReference type="OrthoDB" id="9784466at2"/>
<evidence type="ECO:0000313" key="12">
    <source>
        <dbReference type="Proteomes" id="UP000002964"/>
    </source>
</evidence>
<dbReference type="InterPro" id="IPR050582">
    <property type="entry name" value="HAD-like_SerB"/>
</dbReference>
<keyword evidence="12" id="KW-1185">Reference proteome</keyword>
<keyword evidence="5" id="KW-0479">Metal-binding</keyword>
<evidence type="ECO:0000256" key="3">
    <source>
        <dbReference type="ARBA" id="ARBA00013085"/>
    </source>
</evidence>
<dbReference type="eggNOG" id="COG0560">
    <property type="taxonomic scope" value="Bacteria"/>
</dbReference>
<evidence type="ECO:0000256" key="9">
    <source>
        <dbReference type="ARBA" id="ARBA00052092"/>
    </source>
</evidence>
<evidence type="ECO:0000256" key="1">
    <source>
        <dbReference type="ARBA" id="ARBA00004970"/>
    </source>
</evidence>
<evidence type="ECO:0000256" key="2">
    <source>
        <dbReference type="ARBA" id="ARBA00009184"/>
    </source>
</evidence>
<dbReference type="Gene3D" id="3.40.50.1000">
    <property type="entry name" value="HAD superfamily/HAD-like"/>
    <property type="match status" value="1"/>
</dbReference>
<sequence length="223" mass="24880">MQLTIFDLDNTLLEGDSDYLWGCHLIEQGVVDAADYERQNSAFYADYRNGCLDIDAFLGFSLQPLSQHSLDHLHAWRDAFVREKIDPIILPEARALIEKHRGAGDRLLIITATNRFVTAPIAERLGIADLIATDPEFLEGRYTGRVAGTPAFQQGKVERLHQWLREQGLTMPNSRFYSDSINDLPLLSAVGHPVAVDPDPQLAAIASEHGWPIISLRGNQPPN</sequence>
<reference evidence="12" key="1">
    <citation type="submission" date="2011-06" db="EMBL/GenBank/DDBJ databases">
        <authorList>
            <consortium name="US DOE Joint Genome Institute (JGI-PGF)"/>
            <person name="Lucas S."/>
            <person name="Han J."/>
            <person name="Lapidus A."/>
            <person name="Cheng J.-F."/>
            <person name="Goodwin L."/>
            <person name="Pitluck S."/>
            <person name="Peters L."/>
            <person name="Land M.L."/>
            <person name="Hauser L."/>
            <person name="Vogl K."/>
            <person name="Liu Z."/>
            <person name="Overmann J."/>
            <person name="Frigaard N.-U."/>
            <person name="Bryant D.A."/>
            <person name="Woyke T.J."/>
        </authorList>
    </citation>
    <scope>NUCLEOTIDE SEQUENCE [LARGE SCALE GENOMIC DNA]</scope>
    <source>
        <strain evidence="12">970</strain>
    </source>
</reference>
<dbReference type="Proteomes" id="UP000002964">
    <property type="component" value="Unassembled WGS sequence"/>
</dbReference>
<dbReference type="EMBL" id="JH603169">
    <property type="protein sequence ID" value="EIC22471.1"/>
    <property type="molecule type" value="Genomic_DNA"/>
</dbReference>
<dbReference type="SUPFAM" id="SSF56784">
    <property type="entry name" value="HAD-like"/>
    <property type="match status" value="1"/>
</dbReference>
<evidence type="ECO:0000256" key="7">
    <source>
        <dbReference type="ARBA" id="ARBA00022842"/>
    </source>
</evidence>
<name>H8Z1C2_9GAMM</name>
<dbReference type="InterPro" id="IPR036412">
    <property type="entry name" value="HAD-like_sf"/>
</dbReference>
<dbReference type="NCBIfam" id="TIGR01488">
    <property type="entry name" value="HAD-SF-IB"/>
    <property type="match status" value="1"/>
</dbReference>
<proteinExistence type="inferred from homology"/>
<dbReference type="RefSeq" id="WP_009149345.1">
    <property type="nucleotide sequence ID" value="NZ_CP121471.1"/>
</dbReference>
<gene>
    <name evidence="11" type="ORF">Thi970DRAFT_02737</name>
</gene>
<keyword evidence="7" id="KW-0460">Magnesium</keyword>
<dbReference type="Gene3D" id="1.20.1440.100">
    <property type="entry name" value="SG protein - dephosphorylation function"/>
    <property type="match status" value="1"/>
</dbReference>
<organism evidence="11 12">
    <name type="scientific">Thiorhodovibrio frisius</name>
    <dbReference type="NCBI Taxonomy" id="631362"/>
    <lineage>
        <taxon>Bacteria</taxon>
        <taxon>Pseudomonadati</taxon>
        <taxon>Pseudomonadota</taxon>
        <taxon>Gammaproteobacteria</taxon>
        <taxon>Chromatiales</taxon>
        <taxon>Chromatiaceae</taxon>
        <taxon>Thiorhodovibrio</taxon>
    </lineage>
</organism>
<dbReference type="EC" id="3.1.3.15" evidence="3"/>
<evidence type="ECO:0000256" key="10">
    <source>
        <dbReference type="ARBA" id="ARBA00053547"/>
    </source>
</evidence>
<dbReference type="AlphaFoldDB" id="H8Z1C2"/>
<dbReference type="PANTHER" id="PTHR43344:SF13">
    <property type="entry name" value="PHOSPHATASE RV3661-RELATED"/>
    <property type="match status" value="1"/>
</dbReference>
<dbReference type="InterPro" id="IPR006385">
    <property type="entry name" value="HAD_hydro_SerB1"/>
</dbReference>
<evidence type="ECO:0000256" key="5">
    <source>
        <dbReference type="ARBA" id="ARBA00022723"/>
    </source>
</evidence>
<comment type="pathway">
    <text evidence="1">Amino-acid biosynthesis; L-histidine biosynthesis; L-histidine from 5-phospho-alpha-D-ribose 1-diphosphate: step 8/9.</text>
</comment>
<keyword evidence="6 11" id="KW-0378">Hydrolase</keyword>
<dbReference type="Pfam" id="PF12710">
    <property type="entry name" value="HAD"/>
    <property type="match status" value="1"/>
</dbReference>
<dbReference type="PANTHER" id="PTHR43344">
    <property type="entry name" value="PHOSPHOSERINE PHOSPHATASE"/>
    <property type="match status" value="1"/>
</dbReference>
<dbReference type="HOGENOM" id="CLU_052657_1_1_6"/>
<protein>
    <recommendedName>
        <fullName evidence="4">Histidinol-phosphatase</fullName>
        <ecNumber evidence="3">3.1.3.15</ecNumber>
    </recommendedName>
    <alternativeName>
        <fullName evidence="8">Histidinol-phosphate phosphatase</fullName>
    </alternativeName>
</protein>
<evidence type="ECO:0000256" key="6">
    <source>
        <dbReference type="ARBA" id="ARBA00022801"/>
    </source>
</evidence>
<dbReference type="CDD" id="cd02612">
    <property type="entry name" value="HAD_PGPPase"/>
    <property type="match status" value="1"/>
</dbReference>
<comment type="catalytic activity">
    <reaction evidence="9">
        <text>L-histidinol phosphate + H2O = L-histidinol + phosphate</text>
        <dbReference type="Rhea" id="RHEA:14465"/>
        <dbReference type="ChEBI" id="CHEBI:15377"/>
        <dbReference type="ChEBI" id="CHEBI:43474"/>
        <dbReference type="ChEBI" id="CHEBI:57699"/>
        <dbReference type="ChEBI" id="CHEBI:57980"/>
        <dbReference type="EC" id="3.1.3.15"/>
    </reaction>
    <physiologicalReaction direction="left-to-right" evidence="9">
        <dbReference type="Rhea" id="RHEA:14466"/>
    </physiologicalReaction>
</comment>
<dbReference type="NCBIfam" id="TIGR01490">
    <property type="entry name" value="HAD-SF-IB-hyp1"/>
    <property type="match status" value="1"/>
</dbReference>
<evidence type="ECO:0000256" key="4">
    <source>
        <dbReference type="ARBA" id="ARBA00021697"/>
    </source>
</evidence>